<dbReference type="GO" id="GO:0004725">
    <property type="term" value="F:protein tyrosine phosphatase activity"/>
    <property type="evidence" value="ECO:0007669"/>
    <property type="project" value="UniProtKB-EC"/>
</dbReference>
<dbReference type="Gene3D" id="3.90.190.10">
    <property type="entry name" value="Protein tyrosine phosphatase superfamily"/>
    <property type="match status" value="2"/>
</dbReference>
<evidence type="ECO:0000256" key="7">
    <source>
        <dbReference type="SAM" id="MobiDB-lite"/>
    </source>
</evidence>
<name>A0A7S1E3D5_HEMAN</name>
<keyword evidence="4" id="KW-0378">Hydrolase</keyword>
<feature type="compositionally biased region" description="Basic and acidic residues" evidence="7">
    <location>
        <begin position="89"/>
        <end position="98"/>
    </location>
</feature>
<dbReference type="CDD" id="cd14499">
    <property type="entry name" value="CDC14_C"/>
    <property type="match status" value="1"/>
</dbReference>
<dbReference type="PROSITE" id="PS50056">
    <property type="entry name" value="TYR_PHOSPHATASE_2"/>
    <property type="match status" value="1"/>
</dbReference>
<organism evidence="10">
    <name type="scientific">Hemiselmis andersenii</name>
    <name type="common">Cryptophyte alga</name>
    <dbReference type="NCBI Taxonomy" id="464988"/>
    <lineage>
        <taxon>Eukaryota</taxon>
        <taxon>Cryptophyceae</taxon>
        <taxon>Cryptomonadales</taxon>
        <taxon>Hemiselmidaceae</taxon>
        <taxon>Hemiselmis</taxon>
    </lineage>
</organism>
<dbReference type="PROSITE" id="PS00383">
    <property type="entry name" value="TYR_PHOSPHATASE_1"/>
    <property type="match status" value="1"/>
</dbReference>
<dbReference type="CDD" id="cd17657">
    <property type="entry name" value="CDC14_N"/>
    <property type="match status" value="1"/>
</dbReference>
<dbReference type="Pfam" id="PF14671">
    <property type="entry name" value="DSPn"/>
    <property type="match status" value="1"/>
</dbReference>
<dbReference type="InterPro" id="IPR000387">
    <property type="entry name" value="Tyr_Pase_dom"/>
</dbReference>
<evidence type="ECO:0000256" key="1">
    <source>
        <dbReference type="ARBA" id="ARBA00007315"/>
    </source>
</evidence>
<evidence type="ECO:0000259" key="8">
    <source>
        <dbReference type="PROSITE" id="PS50054"/>
    </source>
</evidence>
<keyword evidence="6" id="KW-0131">Cell cycle</keyword>
<dbReference type="EC" id="3.1.3.48" evidence="2"/>
<dbReference type="SUPFAM" id="SSF52799">
    <property type="entry name" value="(Phosphotyrosine protein) phosphatases II"/>
    <property type="match status" value="2"/>
</dbReference>
<dbReference type="InterPro" id="IPR044506">
    <property type="entry name" value="CDC14_C"/>
</dbReference>
<feature type="domain" description="Tyrosine-protein phosphatase" evidence="8">
    <location>
        <begin position="399"/>
        <end position="544"/>
    </location>
</feature>
<evidence type="ECO:0000256" key="2">
    <source>
        <dbReference type="ARBA" id="ARBA00013064"/>
    </source>
</evidence>
<dbReference type="InterPro" id="IPR050561">
    <property type="entry name" value="PTP"/>
</dbReference>
<dbReference type="AlphaFoldDB" id="A0A7S1E3D5"/>
<dbReference type="EMBL" id="HBFX01027142">
    <property type="protein sequence ID" value="CAD8963801.1"/>
    <property type="molecule type" value="Transcribed_RNA"/>
</dbReference>
<evidence type="ECO:0000256" key="3">
    <source>
        <dbReference type="ARBA" id="ARBA00022618"/>
    </source>
</evidence>
<feature type="domain" description="Tyrosine specific protein phosphatases" evidence="9">
    <location>
        <begin position="469"/>
        <end position="531"/>
    </location>
</feature>
<dbReference type="InterPro" id="IPR000340">
    <property type="entry name" value="Dual-sp_phosphatase_cat-dom"/>
</dbReference>
<gene>
    <name evidence="10" type="ORF">HAND00432_LOCUS16432</name>
</gene>
<feature type="region of interest" description="Disordered" evidence="7">
    <location>
        <begin position="1"/>
        <end position="115"/>
    </location>
</feature>
<evidence type="ECO:0000313" key="10">
    <source>
        <dbReference type="EMBL" id="CAD8963801.1"/>
    </source>
</evidence>
<protein>
    <recommendedName>
        <fullName evidence="2">protein-tyrosine-phosphatase</fullName>
        <ecNumber evidence="2">3.1.3.48</ecNumber>
    </recommendedName>
</protein>
<feature type="compositionally biased region" description="Basic and acidic residues" evidence="7">
    <location>
        <begin position="22"/>
        <end position="56"/>
    </location>
</feature>
<dbReference type="PROSITE" id="PS50054">
    <property type="entry name" value="TYR_PHOSPHATASE_DUAL"/>
    <property type="match status" value="1"/>
</dbReference>
<reference evidence="10" key="1">
    <citation type="submission" date="2021-01" db="EMBL/GenBank/DDBJ databases">
        <authorList>
            <person name="Corre E."/>
            <person name="Pelletier E."/>
            <person name="Niang G."/>
            <person name="Scheremetjew M."/>
            <person name="Finn R."/>
            <person name="Kale V."/>
            <person name="Holt S."/>
            <person name="Cochrane G."/>
            <person name="Meng A."/>
            <person name="Brown T."/>
            <person name="Cohen L."/>
        </authorList>
    </citation>
    <scope>NUCLEOTIDE SEQUENCE</scope>
    <source>
        <strain evidence="10">CCMP644</strain>
    </source>
</reference>
<dbReference type="FunFam" id="3.90.190.10:FF:000006">
    <property type="entry name" value="Dual specificity protein phosphatase CDC14B"/>
    <property type="match status" value="1"/>
</dbReference>
<dbReference type="SMART" id="SM00195">
    <property type="entry name" value="DSPc"/>
    <property type="match status" value="1"/>
</dbReference>
<evidence type="ECO:0000256" key="4">
    <source>
        <dbReference type="ARBA" id="ARBA00022801"/>
    </source>
</evidence>
<dbReference type="GO" id="GO:0051301">
    <property type="term" value="P:cell division"/>
    <property type="evidence" value="ECO:0007669"/>
    <property type="project" value="UniProtKB-KW"/>
</dbReference>
<evidence type="ECO:0000259" key="9">
    <source>
        <dbReference type="PROSITE" id="PS50056"/>
    </source>
</evidence>
<keyword evidence="5" id="KW-0904">Protein phosphatase</keyword>
<sequence>MAPHPSLDGGRAATPGGVRAGEPTHQDGVHRGDRTECGAEMTSGERRDDGGGDRPSGKRLTYALRQMQLSSSGPGWVAKWDGSGQGDRGGGRQEDSSHGRRVLPNLNSGDSTRSHADTLVAGNEATGTGSLGPGDVGGLPCLAVAGSDSTGNLGSAVSAMSGADTMLRGHASDNLESGALAATTWTTQEEEQEQEEVEDDFVTEYRSGAIYQLMEGRRLCFTCHVDDQHTIEEIQKYPKLFFFSSDLQERYQNFCADFGPVNLAIVRRFCSYVHEKYSDPRLRSRTIVYYTDDDPATRTNTAFLLGAYLILCHGMSALEAYRPFRCLRPSPLLGYRDATFVDPPTFTLDVLDCFLGLEKAVQVGWFDVGEFCLEEYEHWDHPLNGDLHRLSPKFIGFKGPSEEKTEITPGFYTFTPGEYVQVFKDMNVTAIVRLNEPETYDKTHFEKAGFNFYDLEFEDCTAPSAHVVRQFLDICDKERGVVAVHCKAGLGRTGTLIALHMMKHQGFSAREAIAWLRICRPGSVIGPQQQFLEDCEKHVEWDGNFPVVPVADAMADPAAKLAALRFSHEIASQVALAMNERGAMRSFNA</sequence>
<dbReference type="InterPro" id="IPR029021">
    <property type="entry name" value="Prot-tyrosine_phosphatase-like"/>
</dbReference>
<dbReference type="SMART" id="SM00404">
    <property type="entry name" value="PTPc_motif"/>
    <property type="match status" value="1"/>
</dbReference>
<accession>A0A7S1E3D5</accession>
<dbReference type="InterPro" id="IPR029260">
    <property type="entry name" value="DSPn"/>
</dbReference>
<comment type="similarity">
    <text evidence="1">Belongs to the protein-tyrosine phosphatase family. Non-receptor class CDC14 subfamily.</text>
</comment>
<evidence type="ECO:0000256" key="5">
    <source>
        <dbReference type="ARBA" id="ARBA00022912"/>
    </source>
</evidence>
<dbReference type="InterPro" id="IPR016130">
    <property type="entry name" value="Tyr_Pase_AS"/>
</dbReference>
<dbReference type="PANTHER" id="PTHR23339">
    <property type="entry name" value="TYROSINE SPECIFIC PROTEIN PHOSPHATASE AND DUAL SPECIFICITY PROTEIN PHOSPHATASE"/>
    <property type="match status" value="1"/>
</dbReference>
<dbReference type="Pfam" id="PF00782">
    <property type="entry name" value="DSPc"/>
    <property type="match status" value="1"/>
</dbReference>
<dbReference type="InterPro" id="IPR003595">
    <property type="entry name" value="Tyr_Pase_cat"/>
</dbReference>
<evidence type="ECO:0000256" key="6">
    <source>
        <dbReference type="ARBA" id="ARBA00023306"/>
    </source>
</evidence>
<keyword evidence="3" id="KW-0132">Cell division</keyword>
<dbReference type="InterPro" id="IPR020422">
    <property type="entry name" value="TYR_PHOSPHATASE_DUAL_dom"/>
</dbReference>
<proteinExistence type="inferred from homology"/>